<dbReference type="EMBL" id="WIXP02000012">
    <property type="protein sequence ID" value="KAF6202472.1"/>
    <property type="molecule type" value="Genomic_DNA"/>
</dbReference>
<dbReference type="AlphaFoldDB" id="A0A8S9X0E5"/>
<comment type="caution">
    <text evidence="2">The sequence shown here is derived from an EMBL/GenBank/DDBJ whole genome shotgun (WGS) entry which is preliminary data.</text>
</comment>
<reference evidence="2" key="1">
    <citation type="journal article" date="2021" name="Mol. Ecol. Resour.">
        <title>Apolygus lucorum genome provides insights into omnivorousness and mesophyll feeding.</title>
        <authorList>
            <person name="Liu Y."/>
            <person name="Liu H."/>
            <person name="Wang H."/>
            <person name="Huang T."/>
            <person name="Liu B."/>
            <person name="Yang B."/>
            <person name="Yin L."/>
            <person name="Li B."/>
            <person name="Zhang Y."/>
            <person name="Zhang S."/>
            <person name="Jiang F."/>
            <person name="Zhang X."/>
            <person name="Ren Y."/>
            <person name="Wang B."/>
            <person name="Wang S."/>
            <person name="Lu Y."/>
            <person name="Wu K."/>
            <person name="Fan W."/>
            <person name="Wang G."/>
        </authorList>
    </citation>
    <scope>NUCLEOTIDE SEQUENCE</scope>
    <source>
        <strain evidence="2">12Hb</strain>
    </source>
</reference>
<sequence>MESGSASGQSINLNMMEESSVSDFSGALDRDAVRVTDAYKKFGSKTYALRGLNMTVKQGTIYGLLGPSGCGKTTLLSCLIGRLKLDSGSVKLNIERTSQMGYMPQNLALFQEFSIKEHLMFYGYIHSMKKPDITEASEKLMEFLELPDLNTVVSSLSCQEYKDRDLRLAAARRISEAMGIPGFGPKGVIAKFKNLRSSYCQELKKIADSERSGTGTDDVYIPKCLPLWISADRSRKVPQVSSGVLAPQTRNDAMVFILVVN</sequence>
<dbReference type="Pfam" id="PF00005">
    <property type="entry name" value="ABC_tran"/>
    <property type="match status" value="1"/>
</dbReference>
<name>A0A8S9X0E5_APOLU</name>
<evidence type="ECO:0000259" key="1">
    <source>
        <dbReference type="PROSITE" id="PS50893"/>
    </source>
</evidence>
<keyword evidence="3" id="KW-1185">Reference proteome</keyword>
<dbReference type="GO" id="GO:0016887">
    <property type="term" value="F:ATP hydrolysis activity"/>
    <property type="evidence" value="ECO:0007669"/>
    <property type="project" value="InterPro"/>
</dbReference>
<dbReference type="Gene3D" id="3.40.50.300">
    <property type="entry name" value="P-loop containing nucleotide triphosphate hydrolases"/>
    <property type="match status" value="1"/>
</dbReference>
<dbReference type="PANTHER" id="PTHR43038:SF3">
    <property type="entry name" value="ABC TRANSPORTER G FAMILY MEMBER 20 ISOFORM X1"/>
    <property type="match status" value="1"/>
</dbReference>
<dbReference type="InterPro" id="IPR003439">
    <property type="entry name" value="ABC_transporter-like_ATP-bd"/>
</dbReference>
<dbReference type="Proteomes" id="UP000466442">
    <property type="component" value="Linkage Group LG12"/>
</dbReference>
<evidence type="ECO:0000313" key="2">
    <source>
        <dbReference type="EMBL" id="KAF6202472.1"/>
    </source>
</evidence>
<dbReference type="SUPFAM" id="SSF52540">
    <property type="entry name" value="P-loop containing nucleoside triphosphate hydrolases"/>
    <property type="match status" value="1"/>
</dbReference>
<accession>A0A8S9X0E5</accession>
<dbReference type="PROSITE" id="PS50893">
    <property type="entry name" value="ABC_TRANSPORTER_2"/>
    <property type="match status" value="1"/>
</dbReference>
<gene>
    <name evidence="2" type="ORF">GE061_004873</name>
</gene>
<evidence type="ECO:0000313" key="3">
    <source>
        <dbReference type="Proteomes" id="UP000466442"/>
    </source>
</evidence>
<dbReference type="GO" id="GO:0005524">
    <property type="term" value="F:ATP binding"/>
    <property type="evidence" value="ECO:0007669"/>
    <property type="project" value="InterPro"/>
</dbReference>
<dbReference type="OrthoDB" id="6577442at2759"/>
<dbReference type="InterPro" id="IPR027417">
    <property type="entry name" value="P-loop_NTPase"/>
</dbReference>
<feature type="domain" description="ABC transporter" evidence="1">
    <location>
        <begin position="33"/>
        <end position="257"/>
    </location>
</feature>
<proteinExistence type="predicted"/>
<dbReference type="PANTHER" id="PTHR43038">
    <property type="entry name" value="ATP-BINDING CASSETTE, SUB-FAMILY H, MEMBER 1"/>
    <property type="match status" value="1"/>
</dbReference>
<organism evidence="2 3">
    <name type="scientific">Apolygus lucorum</name>
    <name type="common">Small green plant bug</name>
    <name type="synonym">Lygocoris lucorum</name>
    <dbReference type="NCBI Taxonomy" id="248454"/>
    <lineage>
        <taxon>Eukaryota</taxon>
        <taxon>Metazoa</taxon>
        <taxon>Ecdysozoa</taxon>
        <taxon>Arthropoda</taxon>
        <taxon>Hexapoda</taxon>
        <taxon>Insecta</taxon>
        <taxon>Pterygota</taxon>
        <taxon>Neoptera</taxon>
        <taxon>Paraneoptera</taxon>
        <taxon>Hemiptera</taxon>
        <taxon>Heteroptera</taxon>
        <taxon>Panheteroptera</taxon>
        <taxon>Cimicomorpha</taxon>
        <taxon>Miridae</taxon>
        <taxon>Mirini</taxon>
        <taxon>Apolygus</taxon>
    </lineage>
</organism>
<protein>
    <recommendedName>
        <fullName evidence="1">ABC transporter domain-containing protein</fullName>
    </recommendedName>
</protein>